<dbReference type="Gene3D" id="3.40.50.150">
    <property type="entry name" value="Vaccinia Virus protein VP39"/>
    <property type="match status" value="1"/>
</dbReference>
<dbReference type="InterPro" id="IPR029063">
    <property type="entry name" value="SAM-dependent_MTases_sf"/>
</dbReference>
<dbReference type="AlphaFoldDB" id="A0A1G2B4X5"/>
<sequence length="212" mass="24587">MKIITAQTEVAVQKILPSIYETWGRDPVLHHLKTQIKTNDRVIDLGCGDGCATAQIASMTRGLVAGIDCNEILITRAKKDFGEYKNLNFFYRDFLREVPGIQVEWVVCLDVLNFLSSSQLERTFNHTERTLWKFGRGVFLMIHPAAPREHWPHEKARKHSCQVIRLMLKSARLQIEKPRRLWVNPPAYGSPTGKPPTFWMFQVRRMEATRRL</sequence>
<dbReference type="STRING" id="1798542.A3F54_02770"/>
<gene>
    <name evidence="3" type="ORF">A3F54_02770</name>
</gene>
<comment type="caution">
    <text evidence="3">The sequence shown here is derived from an EMBL/GenBank/DDBJ whole genome shotgun (WGS) entry which is preliminary data.</text>
</comment>
<accession>A0A1G2B4X5</accession>
<protein>
    <recommendedName>
        <fullName evidence="2">Methyltransferase domain-containing protein</fullName>
    </recommendedName>
</protein>
<name>A0A1G2B4X5_9BACT</name>
<dbReference type="PANTHER" id="PTHR43861">
    <property type="entry name" value="TRANS-ACONITATE 2-METHYLTRANSFERASE-RELATED"/>
    <property type="match status" value="1"/>
</dbReference>
<proteinExistence type="predicted"/>
<reference evidence="3 4" key="1">
    <citation type="journal article" date="2016" name="Nat. Commun.">
        <title>Thousands of microbial genomes shed light on interconnected biogeochemical processes in an aquifer system.</title>
        <authorList>
            <person name="Anantharaman K."/>
            <person name="Brown C.T."/>
            <person name="Hug L.A."/>
            <person name="Sharon I."/>
            <person name="Castelle C.J."/>
            <person name="Probst A.J."/>
            <person name="Thomas B.C."/>
            <person name="Singh A."/>
            <person name="Wilkins M.J."/>
            <person name="Karaoz U."/>
            <person name="Brodie E.L."/>
            <person name="Williams K.H."/>
            <person name="Hubbard S.S."/>
            <person name="Banfield J.F."/>
        </authorList>
    </citation>
    <scope>NUCLEOTIDE SEQUENCE [LARGE SCALE GENOMIC DNA]</scope>
</reference>
<evidence type="ECO:0000313" key="3">
    <source>
        <dbReference type="EMBL" id="OGY83260.1"/>
    </source>
</evidence>
<organism evidence="3 4">
    <name type="scientific">Candidatus Kerfeldbacteria bacterium RIFCSPHIGHO2_12_FULL_48_17</name>
    <dbReference type="NCBI Taxonomy" id="1798542"/>
    <lineage>
        <taxon>Bacteria</taxon>
        <taxon>Candidatus Kerfeldiibacteriota</taxon>
    </lineage>
</organism>
<evidence type="ECO:0000256" key="1">
    <source>
        <dbReference type="ARBA" id="ARBA00022679"/>
    </source>
</evidence>
<evidence type="ECO:0000259" key="2">
    <source>
        <dbReference type="Pfam" id="PF13649"/>
    </source>
</evidence>
<dbReference type="CDD" id="cd02440">
    <property type="entry name" value="AdoMet_MTases"/>
    <property type="match status" value="1"/>
</dbReference>
<feature type="domain" description="Methyltransferase" evidence="2">
    <location>
        <begin position="42"/>
        <end position="131"/>
    </location>
</feature>
<dbReference type="EMBL" id="MHKD01000021">
    <property type="protein sequence ID" value="OGY83260.1"/>
    <property type="molecule type" value="Genomic_DNA"/>
</dbReference>
<evidence type="ECO:0000313" key="4">
    <source>
        <dbReference type="Proteomes" id="UP000176952"/>
    </source>
</evidence>
<dbReference type="Pfam" id="PF13649">
    <property type="entry name" value="Methyltransf_25"/>
    <property type="match status" value="1"/>
</dbReference>
<dbReference type="Proteomes" id="UP000176952">
    <property type="component" value="Unassembled WGS sequence"/>
</dbReference>
<dbReference type="InterPro" id="IPR041698">
    <property type="entry name" value="Methyltransf_25"/>
</dbReference>
<dbReference type="GO" id="GO:0016740">
    <property type="term" value="F:transferase activity"/>
    <property type="evidence" value="ECO:0007669"/>
    <property type="project" value="UniProtKB-KW"/>
</dbReference>
<keyword evidence="1" id="KW-0808">Transferase</keyword>
<dbReference type="SUPFAM" id="SSF53335">
    <property type="entry name" value="S-adenosyl-L-methionine-dependent methyltransferases"/>
    <property type="match status" value="1"/>
</dbReference>